<evidence type="ECO:0000259" key="3">
    <source>
        <dbReference type="PROSITE" id="PS50076"/>
    </source>
</evidence>
<dbReference type="Proteomes" id="UP001295684">
    <property type="component" value="Unassembled WGS sequence"/>
</dbReference>
<dbReference type="SUPFAM" id="SSF46565">
    <property type="entry name" value="Chaperone J-domain"/>
    <property type="match status" value="1"/>
</dbReference>
<dbReference type="NCBIfam" id="TIGR00714">
    <property type="entry name" value="hscB"/>
    <property type="match status" value="1"/>
</dbReference>
<dbReference type="GO" id="GO:0051259">
    <property type="term" value="P:protein complex oligomerization"/>
    <property type="evidence" value="ECO:0007669"/>
    <property type="project" value="InterPro"/>
</dbReference>
<dbReference type="PANTHER" id="PTHR14021">
    <property type="entry name" value="IRON-SULFUR CLUSTER CO-CHAPERONE PROTEIN HSCB"/>
    <property type="match status" value="1"/>
</dbReference>
<dbReference type="GO" id="GO:0044571">
    <property type="term" value="P:[2Fe-2S] cluster assembly"/>
    <property type="evidence" value="ECO:0007669"/>
    <property type="project" value="InterPro"/>
</dbReference>
<dbReference type="PANTHER" id="PTHR14021:SF15">
    <property type="entry name" value="IRON-SULFUR CLUSTER CO-CHAPERONE PROTEIN HSCB"/>
    <property type="match status" value="1"/>
</dbReference>
<dbReference type="InterPro" id="IPR036869">
    <property type="entry name" value="J_dom_sf"/>
</dbReference>
<comment type="similarity">
    <text evidence="1">Belongs to the HscB family.</text>
</comment>
<feature type="domain" description="J" evidence="3">
    <location>
        <begin position="103"/>
        <end position="176"/>
    </location>
</feature>
<accession>A0AAD1XS44</accession>
<dbReference type="InterPro" id="IPR004640">
    <property type="entry name" value="HscB"/>
</dbReference>
<comment type="caution">
    <text evidence="4">The sequence shown here is derived from an EMBL/GenBank/DDBJ whole genome shotgun (WGS) entry which is preliminary data.</text>
</comment>
<dbReference type="GO" id="GO:0005739">
    <property type="term" value="C:mitochondrion"/>
    <property type="evidence" value="ECO:0007669"/>
    <property type="project" value="TreeGrafter"/>
</dbReference>
<dbReference type="PROSITE" id="PS50076">
    <property type="entry name" value="DNAJ_2"/>
    <property type="match status" value="1"/>
</dbReference>
<sequence>MNVIGRSRKFISKLFSRKTRSIQSKSCYQFSARYFSIGPREPHSRNRNASVNRVNQEMGVFTGKDNHTLSCCDKCTEECEDQFRFFCEGCKYLKDPSILDSVDHFELFDIKEDYDIDIEKLDETFYQLQQMFHPDRFTMTGDEDLMENSTTYSSFINNSYKLLKDDLERAKYILKKKGYKALEEGDQISDIEYLQQIMEIREEIESSETQEELNVLKADTLLKKQTIVEKVSSLFKAEAYEEIIETLVQLRYTIRILEAIDKREREFI</sequence>
<keyword evidence="2" id="KW-0143">Chaperone</keyword>
<protein>
    <recommendedName>
        <fullName evidence="3">J domain-containing protein</fullName>
    </recommendedName>
</protein>
<evidence type="ECO:0000256" key="1">
    <source>
        <dbReference type="ARBA" id="ARBA00010476"/>
    </source>
</evidence>
<dbReference type="InterPro" id="IPR009073">
    <property type="entry name" value="HscB_oligo_C"/>
</dbReference>
<dbReference type="GO" id="GO:0051087">
    <property type="term" value="F:protein-folding chaperone binding"/>
    <property type="evidence" value="ECO:0007669"/>
    <property type="project" value="InterPro"/>
</dbReference>
<evidence type="ECO:0000313" key="4">
    <source>
        <dbReference type="EMBL" id="CAI2377853.1"/>
    </source>
</evidence>
<dbReference type="InterPro" id="IPR036386">
    <property type="entry name" value="HscB_C_sf"/>
</dbReference>
<dbReference type="GO" id="GO:0001671">
    <property type="term" value="F:ATPase activator activity"/>
    <property type="evidence" value="ECO:0007669"/>
    <property type="project" value="InterPro"/>
</dbReference>
<dbReference type="SUPFAM" id="SSF47144">
    <property type="entry name" value="HSC20 (HSCB), C-terminal oligomerisation domain"/>
    <property type="match status" value="1"/>
</dbReference>
<dbReference type="InterPro" id="IPR001623">
    <property type="entry name" value="DnaJ_domain"/>
</dbReference>
<dbReference type="EMBL" id="CAMPGE010019529">
    <property type="protein sequence ID" value="CAI2377853.1"/>
    <property type="molecule type" value="Genomic_DNA"/>
</dbReference>
<proteinExistence type="inferred from homology"/>
<organism evidence="4 5">
    <name type="scientific">Euplotes crassus</name>
    <dbReference type="NCBI Taxonomy" id="5936"/>
    <lineage>
        <taxon>Eukaryota</taxon>
        <taxon>Sar</taxon>
        <taxon>Alveolata</taxon>
        <taxon>Ciliophora</taxon>
        <taxon>Intramacronucleata</taxon>
        <taxon>Spirotrichea</taxon>
        <taxon>Hypotrichia</taxon>
        <taxon>Euplotida</taxon>
        <taxon>Euplotidae</taxon>
        <taxon>Moneuplotes</taxon>
    </lineage>
</organism>
<evidence type="ECO:0000313" key="5">
    <source>
        <dbReference type="Proteomes" id="UP001295684"/>
    </source>
</evidence>
<gene>
    <name evidence="4" type="ORF">ECRASSUSDP1_LOCUS19244</name>
</gene>
<dbReference type="Pfam" id="PF07743">
    <property type="entry name" value="HSCB_C"/>
    <property type="match status" value="1"/>
</dbReference>
<dbReference type="Gene3D" id="1.10.287.110">
    <property type="entry name" value="DnaJ domain"/>
    <property type="match status" value="1"/>
</dbReference>
<evidence type="ECO:0000256" key="2">
    <source>
        <dbReference type="ARBA" id="ARBA00023186"/>
    </source>
</evidence>
<name>A0AAD1XS44_EUPCR</name>
<keyword evidence="5" id="KW-1185">Reference proteome</keyword>
<dbReference type="Gene3D" id="1.20.1280.20">
    <property type="entry name" value="HscB, C-terminal domain"/>
    <property type="match status" value="1"/>
</dbReference>
<dbReference type="AlphaFoldDB" id="A0AAD1XS44"/>
<reference evidence="4" key="1">
    <citation type="submission" date="2023-07" db="EMBL/GenBank/DDBJ databases">
        <authorList>
            <consortium name="AG Swart"/>
            <person name="Singh M."/>
            <person name="Singh A."/>
            <person name="Seah K."/>
            <person name="Emmerich C."/>
        </authorList>
    </citation>
    <scope>NUCLEOTIDE SEQUENCE</scope>
    <source>
        <strain evidence="4">DP1</strain>
    </source>
</reference>